<dbReference type="EMBL" id="BIFT01000003">
    <property type="protein sequence ID" value="GCE32063.1"/>
    <property type="molecule type" value="Genomic_DNA"/>
</dbReference>
<name>A0A402BL20_9CHLR</name>
<evidence type="ECO:0000313" key="2">
    <source>
        <dbReference type="Proteomes" id="UP000287171"/>
    </source>
</evidence>
<dbReference type="AlphaFoldDB" id="A0A402BL20"/>
<accession>A0A402BL20</accession>
<dbReference type="Proteomes" id="UP000287171">
    <property type="component" value="Unassembled WGS sequence"/>
</dbReference>
<gene>
    <name evidence="1" type="ORF">KDA_75470</name>
</gene>
<comment type="caution">
    <text evidence="1">The sequence shown here is derived from an EMBL/GenBank/DDBJ whole genome shotgun (WGS) entry which is preliminary data.</text>
</comment>
<keyword evidence="2" id="KW-1185">Reference proteome</keyword>
<sequence length="64" mass="7549">MSQYVMEKHPNEVDYILTIPYETDEQLEQVIYRDILQEAASYADARNCFIETDVVALDDPGRHW</sequence>
<evidence type="ECO:0000313" key="1">
    <source>
        <dbReference type="EMBL" id="GCE32063.1"/>
    </source>
</evidence>
<organism evidence="1 2">
    <name type="scientific">Dictyobacter alpinus</name>
    <dbReference type="NCBI Taxonomy" id="2014873"/>
    <lineage>
        <taxon>Bacteria</taxon>
        <taxon>Bacillati</taxon>
        <taxon>Chloroflexota</taxon>
        <taxon>Ktedonobacteria</taxon>
        <taxon>Ktedonobacterales</taxon>
        <taxon>Dictyobacteraceae</taxon>
        <taxon>Dictyobacter</taxon>
    </lineage>
</organism>
<proteinExistence type="predicted"/>
<protein>
    <submittedName>
        <fullName evidence="1">Uncharacterized protein</fullName>
    </submittedName>
</protein>
<reference evidence="2" key="1">
    <citation type="submission" date="2018-12" db="EMBL/GenBank/DDBJ databases">
        <title>Tengunoibacter tsumagoiensis gen. nov., sp. nov., Dictyobacter kobayashii sp. nov., D. alpinus sp. nov., and D. joshuensis sp. nov. and description of Dictyobacteraceae fam. nov. within the order Ktedonobacterales isolated from Tengu-no-mugimeshi.</title>
        <authorList>
            <person name="Wang C.M."/>
            <person name="Zheng Y."/>
            <person name="Sakai Y."/>
            <person name="Toyoda A."/>
            <person name="Minakuchi Y."/>
            <person name="Abe K."/>
            <person name="Yokota A."/>
            <person name="Yabe S."/>
        </authorList>
    </citation>
    <scope>NUCLEOTIDE SEQUENCE [LARGE SCALE GENOMIC DNA]</scope>
    <source>
        <strain evidence="2">Uno16</strain>
    </source>
</reference>